<keyword evidence="3" id="KW-0804">Transcription</keyword>
<dbReference type="AlphaFoldDB" id="A0A3S5B9I0"/>
<dbReference type="GO" id="GO:0005669">
    <property type="term" value="C:transcription factor TFIID complex"/>
    <property type="evidence" value="ECO:0007669"/>
    <property type="project" value="TreeGrafter"/>
</dbReference>
<keyword evidence="7" id="KW-1185">Reference proteome</keyword>
<evidence type="ECO:0000256" key="1">
    <source>
        <dbReference type="ARBA" id="ARBA00004123"/>
    </source>
</evidence>
<reference evidence="6" key="1">
    <citation type="submission" date="2018-11" db="EMBL/GenBank/DDBJ databases">
        <authorList>
            <consortium name="Pathogen Informatics"/>
        </authorList>
    </citation>
    <scope>NUCLEOTIDE SEQUENCE</scope>
</reference>
<evidence type="ECO:0000256" key="5">
    <source>
        <dbReference type="ARBA" id="ARBA00025730"/>
    </source>
</evidence>
<dbReference type="Proteomes" id="UP000784294">
    <property type="component" value="Unassembled WGS sequence"/>
</dbReference>
<accession>A0A3S5B9I0</accession>
<dbReference type="GO" id="GO:0016251">
    <property type="term" value="F:RNA polymerase II general transcription initiation factor activity"/>
    <property type="evidence" value="ECO:0007669"/>
    <property type="project" value="TreeGrafter"/>
</dbReference>
<dbReference type="PANTHER" id="PTHR21242">
    <property type="entry name" value="TRANSCRIPTION INITIATION FACTOR TFIID SUBUNIT 10"/>
    <property type="match status" value="1"/>
</dbReference>
<sequence>MLALSAVTSELHSPILQPTCSGHLTPWLRGLTRSGQIDTLWAWARGRLALNENGSQDYSDQMFNSKPADKILHLSSEFRHEASLLSHSAPGMPSVTASSSRISGSLVASSESTRLTGVGRDSGLDPLLGDLYSRLDTLQPMIPDRLSIACLEAAGVHLESSDPRLARLVSLAAQHFLTDILSDSLAHCRLMASTLTNAPTLSGCAIASAAPTSTPTSASSSTR</sequence>
<keyword evidence="4" id="KW-0539">Nucleus</keyword>
<keyword evidence="2" id="KW-0805">Transcription regulation</keyword>
<comment type="subcellular location">
    <subcellularLocation>
        <location evidence="1">Nucleus</location>
    </subcellularLocation>
</comment>
<organism evidence="6 7">
    <name type="scientific">Protopolystoma xenopodis</name>
    <dbReference type="NCBI Taxonomy" id="117903"/>
    <lineage>
        <taxon>Eukaryota</taxon>
        <taxon>Metazoa</taxon>
        <taxon>Spiralia</taxon>
        <taxon>Lophotrochozoa</taxon>
        <taxon>Platyhelminthes</taxon>
        <taxon>Monogenea</taxon>
        <taxon>Polyopisthocotylea</taxon>
        <taxon>Polystomatidea</taxon>
        <taxon>Polystomatidae</taxon>
        <taxon>Protopolystoma</taxon>
    </lineage>
</organism>
<name>A0A3S5B9I0_9PLAT</name>
<proteinExistence type="inferred from homology"/>
<evidence type="ECO:0000313" key="7">
    <source>
        <dbReference type="Proteomes" id="UP000784294"/>
    </source>
</evidence>
<dbReference type="GO" id="GO:1990841">
    <property type="term" value="F:promoter-specific chromatin binding"/>
    <property type="evidence" value="ECO:0007669"/>
    <property type="project" value="TreeGrafter"/>
</dbReference>
<evidence type="ECO:0000256" key="2">
    <source>
        <dbReference type="ARBA" id="ARBA00023015"/>
    </source>
</evidence>
<gene>
    <name evidence="6" type="ORF">PXEA_LOCUS33733</name>
</gene>
<comment type="caution">
    <text evidence="6">The sequence shown here is derived from an EMBL/GenBank/DDBJ whole genome shotgun (WGS) entry which is preliminary data.</text>
</comment>
<dbReference type="InterPro" id="IPR003923">
    <property type="entry name" value="TAF10"/>
</dbReference>
<evidence type="ECO:0000256" key="4">
    <source>
        <dbReference type="ARBA" id="ARBA00023242"/>
    </source>
</evidence>
<dbReference type="OrthoDB" id="510307at2759"/>
<evidence type="ECO:0000256" key="3">
    <source>
        <dbReference type="ARBA" id="ARBA00023163"/>
    </source>
</evidence>
<comment type="similarity">
    <text evidence="5">Belongs to the TAF10 family.</text>
</comment>
<dbReference type="GO" id="GO:0000124">
    <property type="term" value="C:SAGA complex"/>
    <property type="evidence" value="ECO:0007669"/>
    <property type="project" value="TreeGrafter"/>
</dbReference>
<evidence type="ECO:0000313" key="6">
    <source>
        <dbReference type="EMBL" id="VEL40293.1"/>
    </source>
</evidence>
<dbReference type="PANTHER" id="PTHR21242:SF0">
    <property type="entry name" value="TRANSCRIPTION INITIATION FACTOR TFIID SUBUNIT 10"/>
    <property type="match status" value="1"/>
</dbReference>
<dbReference type="GO" id="GO:0006367">
    <property type="term" value="P:transcription initiation at RNA polymerase II promoter"/>
    <property type="evidence" value="ECO:0007669"/>
    <property type="project" value="TreeGrafter"/>
</dbReference>
<protein>
    <recommendedName>
        <fullName evidence="8">Transcription initiation factor TFIID subunit 10</fullName>
    </recommendedName>
</protein>
<dbReference type="EMBL" id="CAAALY010264360">
    <property type="protein sequence ID" value="VEL40293.1"/>
    <property type="molecule type" value="Genomic_DNA"/>
</dbReference>
<evidence type="ECO:0008006" key="8">
    <source>
        <dbReference type="Google" id="ProtNLM"/>
    </source>
</evidence>
<dbReference type="Pfam" id="PF03540">
    <property type="entry name" value="TAF10"/>
    <property type="match status" value="1"/>
</dbReference>